<organism evidence="6 7">
    <name type="scientific">Thermosipho atlanticus DSM 15807</name>
    <dbReference type="NCBI Taxonomy" id="1123380"/>
    <lineage>
        <taxon>Bacteria</taxon>
        <taxon>Thermotogati</taxon>
        <taxon>Thermotogota</taxon>
        <taxon>Thermotogae</taxon>
        <taxon>Thermotogales</taxon>
        <taxon>Fervidobacteriaceae</taxon>
        <taxon>Thermosipho</taxon>
    </lineage>
</organism>
<keyword evidence="3" id="KW-0804">Transcription</keyword>
<dbReference type="EMBL" id="FQXN01000001">
    <property type="protein sequence ID" value="SHH23408.1"/>
    <property type="molecule type" value="Genomic_DNA"/>
</dbReference>
<dbReference type="InterPro" id="IPR020449">
    <property type="entry name" value="Tscrpt_reg_AraC-type_HTH"/>
</dbReference>
<dbReference type="InterPro" id="IPR043128">
    <property type="entry name" value="Rev_trsase/Diguanyl_cyclase"/>
</dbReference>
<dbReference type="InterPro" id="IPR029787">
    <property type="entry name" value="Nucleotide_cyclase"/>
</dbReference>
<dbReference type="SUPFAM" id="SSF46689">
    <property type="entry name" value="Homeodomain-like"/>
    <property type="match status" value="2"/>
</dbReference>
<dbReference type="Gene3D" id="3.30.70.270">
    <property type="match status" value="1"/>
</dbReference>
<dbReference type="PROSITE" id="PS00041">
    <property type="entry name" value="HTH_ARAC_FAMILY_1"/>
    <property type="match status" value="1"/>
</dbReference>
<dbReference type="PANTHER" id="PTHR47504">
    <property type="entry name" value="RIGHT ORIGIN-BINDING PROTEIN"/>
    <property type="match status" value="1"/>
</dbReference>
<dbReference type="Pfam" id="PF00990">
    <property type="entry name" value="GGDEF"/>
    <property type="match status" value="1"/>
</dbReference>
<evidence type="ECO:0000256" key="2">
    <source>
        <dbReference type="ARBA" id="ARBA00023125"/>
    </source>
</evidence>
<dbReference type="PROSITE" id="PS50887">
    <property type="entry name" value="GGDEF"/>
    <property type="match status" value="1"/>
</dbReference>
<evidence type="ECO:0000256" key="3">
    <source>
        <dbReference type="ARBA" id="ARBA00023163"/>
    </source>
</evidence>
<dbReference type="InterPro" id="IPR009057">
    <property type="entry name" value="Homeodomain-like_sf"/>
</dbReference>
<dbReference type="PRINTS" id="PR00032">
    <property type="entry name" value="HTHARAC"/>
</dbReference>
<evidence type="ECO:0000259" key="4">
    <source>
        <dbReference type="PROSITE" id="PS01124"/>
    </source>
</evidence>
<name>A0A1M5RB54_9BACT</name>
<keyword evidence="1" id="KW-0805">Transcription regulation</keyword>
<dbReference type="InterPro" id="IPR050959">
    <property type="entry name" value="MarA-like"/>
</dbReference>
<dbReference type="GO" id="GO:0043565">
    <property type="term" value="F:sequence-specific DNA binding"/>
    <property type="evidence" value="ECO:0007669"/>
    <property type="project" value="InterPro"/>
</dbReference>
<dbReference type="Gene3D" id="1.10.10.60">
    <property type="entry name" value="Homeodomain-like"/>
    <property type="match status" value="2"/>
</dbReference>
<evidence type="ECO:0000256" key="1">
    <source>
        <dbReference type="ARBA" id="ARBA00023015"/>
    </source>
</evidence>
<dbReference type="InterPro" id="IPR000160">
    <property type="entry name" value="GGDEF_dom"/>
</dbReference>
<keyword evidence="2" id="KW-0238">DNA-binding</keyword>
<feature type="domain" description="GGDEF" evidence="5">
    <location>
        <begin position="147"/>
        <end position="230"/>
    </location>
</feature>
<dbReference type="NCBIfam" id="TIGR00254">
    <property type="entry name" value="GGDEF"/>
    <property type="match status" value="1"/>
</dbReference>
<evidence type="ECO:0000313" key="6">
    <source>
        <dbReference type="EMBL" id="SHH23408.1"/>
    </source>
</evidence>
<dbReference type="GO" id="GO:0003700">
    <property type="term" value="F:DNA-binding transcription factor activity"/>
    <property type="evidence" value="ECO:0007669"/>
    <property type="project" value="InterPro"/>
</dbReference>
<dbReference type="OrthoDB" id="45544at2"/>
<dbReference type="PROSITE" id="PS01124">
    <property type="entry name" value="HTH_ARAC_FAMILY_2"/>
    <property type="match status" value="1"/>
</dbReference>
<accession>A0A1M5RB54</accession>
<dbReference type="AlphaFoldDB" id="A0A1M5RB54"/>
<reference evidence="7" key="1">
    <citation type="submission" date="2016-11" db="EMBL/GenBank/DDBJ databases">
        <authorList>
            <person name="Varghese N."/>
            <person name="Submissions S."/>
        </authorList>
    </citation>
    <scope>NUCLEOTIDE SEQUENCE [LARGE SCALE GENOMIC DNA]</scope>
    <source>
        <strain evidence="7">DSM 15807</strain>
    </source>
</reference>
<evidence type="ECO:0000313" key="7">
    <source>
        <dbReference type="Proteomes" id="UP000242592"/>
    </source>
</evidence>
<gene>
    <name evidence="6" type="ORF">SAMN02745199_0434</name>
</gene>
<dbReference type="STRING" id="1123380.SAMN02745199_0434"/>
<proteinExistence type="predicted"/>
<dbReference type="SMART" id="SM00342">
    <property type="entry name" value="HTH_ARAC"/>
    <property type="match status" value="1"/>
</dbReference>
<dbReference type="SUPFAM" id="SSF55073">
    <property type="entry name" value="Nucleotide cyclase"/>
    <property type="match status" value="1"/>
</dbReference>
<keyword evidence="7" id="KW-1185">Reference proteome</keyword>
<sequence>MSQEFIECIKNSINYIEQNLFENIHLEDVAKSAHMSVSLYSKIFKNLFNITVKEYIIKRRMSFAAKDLIFTKDSILKIALKYGYSGYEQFSRAFKKLYNVSPSEFRKNGIYVNVFPRITLKINTSCGGEVMKEMENEHVSRLLKDVKGGWILDIDIDHFADINNVFGRKIGDLVLIEISKRIKKVLKEGSIETDVIRIAADEFIVVMKGKNADFVKKNISRYIKTSRKTI</sequence>
<dbReference type="PANTHER" id="PTHR47504:SF5">
    <property type="entry name" value="RIGHT ORIGIN-BINDING PROTEIN"/>
    <property type="match status" value="1"/>
</dbReference>
<dbReference type="Pfam" id="PF12833">
    <property type="entry name" value="HTH_18"/>
    <property type="match status" value="1"/>
</dbReference>
<dbReference type="InterPro" id="IPR018062">
    <property type="entry name" value="HTH_AraC-typ_CS"/>
</dbReference>
<protein>
    <submittedName>
        <fullName evidence="6">Diguanylate cyclase (GGDEF) domain-containing protein</fullName>
    </submittedName>
</protein>
<dbReference type="Proteomes" id="UP000242592">
    <property type="component" value="Unassembled WGS sequence"/>
</dbReference>
<evidence type="ECO:0000259" key="5">
    <source>
        <dbReference type="PROSITE" id="PS50887"/>
    </source>
</evidence>
<dbReference type="InterPro" id="IPR018060">
    <property type="entry name" value="HTH_AraC"/>
</dbReference>
<feature type="domain" description="HTH araC/xylS-type" evidence="4">
    <location>
        <begin position="10"/>
        <end position="108"/>
    </location>
</feature>
<dbReference type="RefSeq" id="WP_073071644.1">
    <property type="nucleotide sequence ID" value="NZ_FQXN01000001.1"/>
</dbReference>